<comment type="subcellular location">
    <subcellularLocation>
        <location evidence="1">Cell membrane</location>
        <topology evidence="1">Multi-pass membrane protein</topology>
    </subcellularLocation>
</comment>
<comment type="similarity">
    <text evidence="2">Belongs to the autoinducer-2 exporter (AI-2E) (TC 2.A.86) family.</text>
</comment>
<sequence>MTDQRKPIVEEEANTPDEQKFDLDSLFPAKGDARRPPEWYSRALIYAAIAVFVAWFCYTSWFKISYIVLDVVVAMFLALAVEPIIIRLIKHGWRRGAAAVVSLAGLLVIIVVLFYLFGNLFVQQMISMVKGLPGLYAQLADSVEQYAHFKLPEINDLGNELLKSLQSIQTSSLSDFAGQAVSTLVGLLGGLLEVMTALMVAFYIAIAGPRLRRSLCQWLAPKAQRKFLLIWTVVQEQISSFLFSRSILAACSATCMSIFLIIIKVPYWLPLALFCGIVSQFVPTVGTYIGGALPVLFAWGDRGIWYAVGVVVFITCYQQIENLLLSPKISEKTMDLNPCVAFLSVLVFGSIFGALGAFLALPITAAIQVIIKIYTRRYELVDVPLMNDPTPRRKSKMMAVGDAIASHAPRAAKGSSGHVTFDDEIRALQQAAYQLPPDSAQETERQREDSPTVAIPKHMLDHVDKKDGLTMLKGVGGDDSSGTAPAEDNAVSPDGGHAAANGTSTGESSPTSADAAPSAGRVDLNGSDNQPDHRDDDGATTPPNAANPRRNWR</sequence>
<evidence type="ECO:0000313" key="10">
    <source>
        <dbReference type="EMBL" id="NEG69551.1"/>
    </source>
</evidence>
<dbReference type="GO" id="GO:0055085">
    <property type="term" value="P:transmembrane transport"/>
    <property type="evidence" value="ECO:0007669"/>
    <property type="project" value="TreeGrafter"/>
</dbReference>
<evidence type="ECO:0000256" key="3">
    <source>
        <dbReference type="ARBA" id="ARBA00022448"/>
    </source>
</evidence>
<gene>
    <name evidence="10" type="ORF">F6S87_02715</name>
</gene>
<dbReference type="AlphaFoldDB" id="A0A6I5N6X4"/>
<protein>
    <submittedName>
        <fullName evidence="10">AI-2E family transporter</fullName>
    </submittedName>
</protein>
<feature type="compositionally biased region" description="Basic and acidic residues" evidence="8">
    <location>
        <begin position="458"/>
        <end position="468"/>
    </location>
</feature>
<feature type="transmembrane region" description="Helical" evidence="9">
    <location>
        <begin position="340"/>
        <end position="367"/>
    </location>
</feature>
<feature type="transmembrane region" description="Helical" evidence="9">
    <location>
        <begin position="43"/>
        <end position="61"/>
    </location>
</feature>
<feature type="transmembrane region" description="Helical" evidence="9">
    <location>
        <begin position="180"/>
        <end position="205"/>
    </location>
</feature>
<dbReference type="GO" id="GO:0005886">
    <property type="term" value="C:plasma membrane"/>
    <property type="evidence" value="ECO:0007669"/>
    <property type="project" value="UniProtKB-SubCell"/>
</dbReference>
<name>A0A6I5N6X4_9BIFI</name>
<accession>A0A6I5N6X4</accession>
<keyword evidence="4" id="KW-1003">Cell membrane</keyword>
<keyword evidence="6 9" id="KW-1133">Transmembrane helix</keyword>
<dbReference type="RefSeq" id="WP_163227103.1">
    <property type="nucleotide sequence ID" value="NZ_VYSG01000001.1"/>
</dbReference>
<evidence type="ECO:0000256" key="1">
    <source>
        <dbReference type="ARBA" id="ARBA00004651"/>
    </source>
</evidence>
<evidence type="ECO:0000256" key="2">
    <source>
        <dbReference type="ARBA" id="ARBA00009773"/>
    </source>
</evidence>
<dbReference type="EMBL" id="VYSG01000001">
    <property type="protein sequence ID" value="NEG69551.1"/>
    <property type="molecule type" value="Genomic_DNA"/>
</dbReference>
<dbReference type="PANTHER" id="PTHR21716">
    <property type="entry name" value="TRANSMEMBRANE PROTEIN"/>
    <property type="match status" value="1"/>
</dbReference>
<reference evidence="10 11" key="1">
    <citation type="submission" date="2019-09" db="EMBL/GenBank/DDBJ databases">
        <title>Phylogenetic characterization of a novel taxon of the genus Bifidobacterium: Bifidobacterium choloepi sp. nov.</title>
        <authorList>
            <person name="Modesto M."/>
            <person name="Satti M."/>
        </authorList>
    </citation>
    <scope>NUCLEOTIDE SEQUENCE [LARGE SCALE GENOMIC DNA]</scope>
    <source>
        <strain evidence="10 11">BRDM6</strain>
    </source>
</reference>
<dbReference type="PANTHER" id="PTHR21716:SF53">
    <property type="entry name" value="PERMEASE PERM-RELATED"/>
    <property type="match status" value="1"/>
</dbReference>
<feature type="compositionally biased region" description="Low complexity" evidence="8">
    <location>
        <begin position="508"/>
        <end position="519"/>
    </location>
</feature>
<keyword evidence="7 9" id="KW-0472">Membrane</keyword>
<evidence type="ECO:0000256" key="4">
    <source>
        <dbReference type="ARBA" id="ARBA00022475"/>
    </source>
</evidence>
<evidence type="ECO:0000256" key="5">
    <source>
        <dbReference type="ARBA" id="ARBA00022692"/>
    </source>
</evidence>
<feature type="transmembrane region" description="Helical" evidence="9">
    <location>
        <begin position="67"/>
        <end position="89"/>
    </location>
</feature>
<dbReference type="InterPro" id="IPR002549">
    <property type="entry name" value="AI-2E-like"/>
</dbReference>
<keyword evidence="11" id="KW-1185">Reference proteome</keyword>
<feature type="transmembrane region" description="Helical" evidence="9">
    <location>
        <begin position="271"/>
        <end position="296"/>
    </location>
</feature>
<evidence type="ECO:0000256" key="7">
    <source>
        <dbReference type="ARBA" id="ARBA00023136"/>
    </source>
</evidence>
<feature type="transmembrane region" description="Helical" evidence="9">
    <location>
        <begin position="247"/>
        <end position="265"/>
    </location>
</feature>
<evidence type="ECO:0000313" key="11">
    <source>
        <dbReference type="Proteomes" id="UP000469292"/>
    </source>
</evidence>
<dbReference type="Proteomes" id="UP000469292">
    <property type="component" value="Unassembled WGS sequence"/>
</dbReference>
<keyword evidence="5 9" id="KW-0812">Transmembrane</keyword>
<evidence type="ECO:0000256" key="9">
    <source>
        <dbReference type="SAM" id="Phobius"/>
    </source>
</evidence>
<evidence type="ECO:0000256" key="6">
    <source>
        <dbReference type="ARBA" id="ARBA00022989"/>
    </source>
</evidence>
<proteinExistence type="inferred from homology"/>
<organism evidence="10 11">
    <name type="scientific">Bifidobacterium choloepi</name>
    <dbReference type="NCBI Taxonomy" id="2614131"/>
    <lineage>
        <taxon>Bacteria</taxon>
        <taxon>Bacillati</taxon>
        <taxon>Actinomycetota</taxon>
        <taxon>Actinomycetes</taxon>
        <taxon>Bifidobacteriales</taxon>
        <taxon>Bifidobacteriaceae</taxon>
        <taxon>Bifidobacterium</taxon>
    </lineage>
</organism>
<feature type="transmembrane region" description="Helical" evidence="9">
    <location>
        <begin position="303"/>
        <end position="320"/>
    </location>
</feature>
<feature type="region of interest" description="Disordered" evidence="8">
    <location>
        <begin position="436"/>
        <end position="553"/>
    </location>
</feature>
<comment type="caution">
    <text evidence="10">The sequence shown here is derived from an EMBL/GenBank/DDBJ whole genome shotgun (WGS) entry which is preliminary data.</text>
</comment>
<keyword evidence="3" id="KW-0813">Transport</keyword>
<dbReference type="Pfam" id="PF01594">
    <property type="entry name" value="AI-2E_transport"/>
    <property type="match status" value="1"/>
</dbReference>
<feature type="transmembrane region" description="Helical" evidence="9">
    <location>
        <begin position="96"/>
        <end position="118"/>
    </location>
</feature>
<evidence type="ECO:0000256" key="8">
    <source>
        <dbReference type="SAM" id="MobiDB-lite"/>
    </source>
</evidence>